<reference evidence="2" key="1">
    <citation type="submission" date="2023-03" db="EMBL/GenBank/DDBJ databases">
        <title>Andean soil-derived lignocellulolytic bacterial consortium as a source of novel taxa and putative plastic-active enzymes.</title>
        <authorList>
            <person name="Diaz-Garcia L."/>
            <person name="Chuvochina M."/>
            <person name="Feuerriegel G."/>
            <person name="Bunk B."/>
            <person name="Sproer C."/>
            <person name="Streit W.R."/>
            <person name="Rodriguez L.M."/>
            <person name="Overmann J."/>
            <person name="Jimenez D.J."/>
        </authorList>
    </citation>
    <scope>NUCLEOTIDE SEQUENCE</scope>
    <source>
        <strain evidence="2">MAG 4196</strain>
    </source>
</reference>
<evidence type="ECO:0000313" key="3">
    <source>
        <dbReference type="Proteomes" id="UP001217476"/>
    </source>
</evidence>
<protein>
    <recommendedName>
        <fullName evidence="4">Porin</fullName>
    </recommendedName>
</protein>
<accession>A0AAJ6B2J4</accession>
<name>A0AAJ6B2J4_9HYPH</name>
<evidence type="ECO:0008006" key="4">
    <source>
        <dbReference type="Google" id="ProtNLM"/>
    </source>
</evidence>
<dbReference type="Proteomes" id="UP001217476">
    <property type="component" value="Chromosome"/>
</dbReference>
<dbReference type="AlphaFoldDB" id="A0AAJ6B2J4"/>
<evidence type="ECO:0000313" key="2">
    <source>
        <dbReference type="EMBL" id="WEK06519.1"/>
    </source>
</evidence>
<gene>
    <name evidence="2" type="ORF">P0Y65_09835</name>
</gene>
<feature type="signal peptide" evidence="1">
    <location>
        <begin position="1"/>
        <end position="22"/>
    </location>
</feature>
<evidence type="ECO:0000256" key="1">
    <source>
        <dbReference type="SAM" id="SignalP"/>
    </source>
</evidence>
<organism evidence="2 3">
    <name type="scientific">Candidatus Devosia phytovorans</name>
    <dbReference type="NCBI Taxonomy" id="3121372"/>
    <lineage>
        <taxon>Bacteria</taxon>
        <taxon>Pseudomonadati</taxon>
        <taxon>Pseudomonadota</taxon>
        <taxon>Alphaproteobacteria</taxon>
        <taxon>Hyphomicrobiales</taxon>
        <taxon>Devosiaceae</taxon>
        <taxon>Devosia</taxon>
    </lineage>
</organism>
<feature type="chain" id="PRO_5042608910" description="Porin" evidence="1">
    <location>
        <begin position="23"/>
        <end position="483"/>
    </location>
</feature>
<dbReference type="EMBL" id="CP119312">
    <property type="protein sequence ID" value="WEK06519.1"/>
    <property type="molecule type" value="Genomic_DNA"/>
</dbReference>
<sequence>MKLKSLILGSIAAAGLSTAGFAADLGVLTSLDVCDELGLSGLTISSDTNCLQISGGITYQFNWGNYNESEVIAGTATDTVSADEDSEFAGISNNDYESRIQSWLKFVGTQGSDFGPASAVIKIKHDDRVRTRNGGFGSLGSEALSTDDGVIQRETGNAIVIDEAYVQVGDTTVLTAGKRGSIFNEGDDEPFNFTGLFGAEIADAGVLNDEAVDTIAPERGGEVIQLWTNIGEGLIAKIGLENLGGDGPTLLDAQRQGTLVGVLDYAGSGITAHISGALGGILDGAQNGGDTYIIHTGATATFDNFKVRAAGSFGGFYDEGSVEGWGNYWNALISGEANFDMFKIALSAEAVNVSTDADVDADTDFGFGGSVGATVAEGIELNLGGRYFNDGTDGVADGYQVALQLIAAVTETIKVTGEIGVYGHGADEAPAATIRNGGESYSDFYASAELGWNPGGGFSSSLGAKVQENGAYKVTFKAAKSFQ</sequence>
<keyword evidence="1" id="KW-0732">Signal</keyword>
<proteinExistence type="predicted"/>